<dbReference type="InterPro" id="IPR001910">
    <property type="entry name" value="Inosine/uridine_hydrolase_dom"/>
</dbReference>
<name>A0ABY8VIY5_9CORY</name>
<proteinExistence type="predicted"/>
<evidence type="ECO:0000313" key="4">
    <source>
        <dbReference type="EMBL" id="WIM68588.1"/>
    </source>
</evidence>
<organism evidence="4 5">
    <name type="scientific">Corynebacterium breve</name>
    <dbReference type="NCBI Taxonomy" id="3049799"/>
    <lineage>
        <taxon>Bacteria</taxon>
        <taxon>Bacillati</taxon>
        <taxon>Actinomycetota</taxon>
        <taxon>Actinomycetes</taxon>
        <taxon>Mycobacteriales</taxon>
        <taxon>Corynebacteriaceae</taxon>
        <taxon>Corynebacterium</taxon>
    </lineage>
</organism>
<dbReference type="PANTHER" id="PTHR12304:SF4">
    <property type="entry name" value="URIDINE NUCLEOSIDASE"/>
    <property type="match status" value="1"/>
</dbReference>
<evidence type="ECO:0000259" key="3">
    <source>
        <dbReference type="Pfam" id="PF01156"/>
    </source>
</evidence>
<evidence type="ECO:0000256" key="1">
    <source>
        <dbReference type="ARBA" id="ARBA00022801"/>
    </source>
</evidence>
<keyword evidence="2" id="KW-0326">Glycosidase</keyword>
<dbReference type="InterPro" id="IPR023186">
    <property type="entry name" value="IUNH"/>
</dbReference>
<dbReference type="RefSeq" id="WP_284826217.1">
    <property type="nucleotide sequence ID" value="NZ_CP126969.1"/>
</dbReference>
<dbReference type="GO" id="GO:0016787">
    <property type="term" value="F:hydrolase activity"/>
    <property type="evidence" value="ECO:0007669"/>
    <property type="project" value="UniProtKB-KW"/>
</dbReference>
<keyword evidence="1 4" id="KW-0378">Hydrolase</keyword>
<dbReference type="SUPFAM" id="SSF53590">
    <property type="entry name" value="Nucleoside hydrolase"/>
    <property type="match status" value="1"/>
</dbReference>
<reference evidence="4 5" key="1">
    <citation type="submission" date="2023-05" db="EMBL/GenBank/DDBJ databases">
        <title>Corynebacterium suedekumii sp. nov. and Corynebacterium breve sp. nov. isolated from raw cow's milk.</title>
        <authorList>
            <person name="Baer M.K."/>
            <person name="Mehl L."/>
            <person name="Hellmuth R."/>
            <person name="Marke G."/>
            <person name="Lipski A."/>
        </authorList>
    </citation>
    <scope>NUCLEOTIDE SEQUENCE [LARGE SCALE GENOMIC DNA]</scope>
    <source>
        <strain evidence="4 5">R4</strain>
    </source>
</reference>
<accession>A0ABY8VIY5</accession>
<feature type="domain" description="Inosine/uridine-preferring nucleoside hydrolase" evidence="3">
    <location>
        <begin position="6"/>
        <end position="301"/>
    </location>
</feature>
<gene>
    <name evidence="4" type="ORF">QP027_04130</name>
</gene>
<dbReference type="Gene3D" id="3.90.245.10">
    <property type="entry name" value="Ribonucleoside hydrolase-like"/>
    <property type="match status" value="1"/>
</dbReference>
<dbReference type="InterPro" id="IPR036452">
    <property type="entry name" value="Ribo_hydro-like"/>
</dbReference>
<keyword evidence="5" id="KW-1185">Reference proteome</keyword>
<sequence length="316" mass="33962">MASKPVLLDCDPGIDDTLALIYLAGLHSLGEIELHAVTTTAGNADVATTARNAAWVLNACGISTIPVVPGEPAPQKVPLVTTPETHGDSGLGYFNAPEHMLGDDYVDLWQRAVDTHGRDLHVIVTGPATNVSAFRSRDPQRFAELVNITVMGGAVNHRGNSTPTAEWNFWVDPHAAADIFDHAPCPITLCSLEVTDQMLVGPERLQDIVDKLGATAIAQYLPEILRFYFEFHQAKGEGYQAQIHDLLTCMIALGTIDFAATATTVAVETESPLLRGTSVADVRGHWGRQPNARLVTSAAIQAAHDEFDRACAALNR</sequence>
<dbReference type="PANTHER" id="PTHR12304">
    <property type="entry name" value="INOSINE-URIDINE PREFERRING NUCLEOSIDE HYDROLASE"/>
    <property type="match status" value="1"/>
</dbReference>
<evidence type="ECO:0000256" key="2">
    <source>
        <dbReference type="ARBA" id="ARBA00023295"/>
    </source>
</evidence>
<dbReference type="Pfam" id="PF01156">
    <property type="entry name" value="IU_nuc_hydro"/>
    <property type="match status" value="1"/>
</dbReference>
<dbReference type="Proteomes" id="UP001225598">
    <property type="component" value="Chromosome"/>
</dbReference>
<dbReference type="EMBL" id="CP126969">
    <property type="protein sequence ID" value="WIM68588.1"/>
    <property type="molecule type" value="Genomic_DNA"/>
</dbReference>
<protein>
    <submittedName>
        <fullName evidence="4">Nucleoside hydrolase</fullName>
    </submittedName>
</protein>
<evidence type="ECO:0000313" key="5">
    <source>
        <dbReference type="Proteomes" id="UP001225598"/>
    </source>
</evidence>